<reference evidence="8" key="2">
    <citation type="submission" date="2020-09" db="EMBL/GenBank/DDBJ databases">
        <authorList>
            <person name="Sun Q."/>
            <person name="Sedlacek I."/>
        </authorList>
    </citation>
    <scope>NUCLEOTIDE SEQUENCE</scope>
    <source>
        <strain evidence="8">CCM 7905</strain>
    </source>
</reference>
<comment type="caution">
    <text evidence="8">The sequence shown here is derived from an EMBL/GenBank/DDBJ whole genome shotgun (WGS) entry which is preliminary data.</text>
</comment>
<dbReference type="GO" id="GO:0005975">
    <property type="term" value="P:carbohydrate metabolic process"/>
    <property type="evidence" value="ECO:0007669"/>
    <property type="project" value="InterPro"/>
</dbReference>
<comment type="function">
    <text evidence="4">Catalyzes the hydrolysis of a non-reducing terminal alpha-L-arabinopyranosidic linkage in ginsenoside Rb2 (alpha-L-arabinopyranosyl-(1-&gt;6)-alpha-D-glucopyranosyl) to release alpha-D-glucopyranosyl (Rd). It is not able to hydrolyze alpha-L-arabinofuranosyl-(1-&gt;6)-alpha-D-glucopyranosyl (Rc).</text>
</comment>
<dbReference type="InterPro" id="IPR026891">
    <property type="entry name" value="Fn3-like"/>
</dbReference>
<dbReference type="SMART" id="SM01217">
    <property type="entry name" value="Fn3_like"/>
    <property type="match status" value="1"/>
</dbReference>
<feature type="domain" description="Fibronectin type III-like" evidence="7">
    <location>
        <begin position="573"/>
        <end position="645"/>
    </location>
</feature>
<evidence type="ECO:0000256" key="4">
    <source>
        <dbReference type="ARBA" id="ARBA00058905"/>
    </source>
</evidence>
<dbReference type="InterPro" id="IPR001764">
    <property type="entry name" value="Glyco_hydro_3_N"/>
</dbReference>
<dbReference type="InterPro" id="IPR050288">
    <property type="entry name" value="Cellulose_deg_GH3"/>
</dbReference>
<dbReference type="InterPro" id="IPR036881">
    <property type="entry name" value="Glyco_hydro_3_C_sf"/>
</dbReference>
<evidence type="ECO:0000313" key="8">
    <source>
        <dbReference type="EMBL" id="GGG24322.1"/>
    </source>
</evidence>
<comment type="similarity">
    <text evidence="1 6">Belongs to the glycosyl hydrolase 3 family.</text>
</comment>
<gene>
    <name evidence="8" type="ORF">GCM10007304_42720</name>
</gene>
<dbReference type="PANTHER" id="PTHR42715:SF10">
    <property type="entry name" value="BETA-GLUCOSIDASE"/>
    <property type="match status" value="1"/>
</dbReference>
<dbReference type="PRINTS" id="PR00133">
    <property type="entry name" value="GLHYDRLASE3"/>
</dbReference>
<dbReference type="Gene3D" id="3.20.20.300">
    <property type="entry name" value="Glycoside hydrolase, family 3, N-terminal domain"/>
    <property type="match status" value="1"/>
</dbReference>
<keyword evidence="9" id="KW-1185">Reference proteome</keyword>
<dbReference type="SUPFAM" id="SSF52279">
    <property type="entry name" value="Beta-D-glucan exohydrolase, C-terminal domain"/>
    <property type="match status" value="1"/>
</dbReference>
<evidence type="ECO:0000256" key="1">
    <source>
        <dbReference type="ARBA" id="ARBA00005336"/>
    </source>
</evidence>
<dbReference type="Pfam" id="PF01915">
    <property type="entry name" value="Glyco_hydro_3_C"/>
    <property type="match status" value="1"/>
</dbReference>
<dbReference type="PANTHER" id="PTHR42715">
    <property type="entry name" value="BETA-GLUCOSIDASE"/>
    <property type="match status" value="1"/>
</dbReference>
<dbReference type="EMBL" id="BMCU01000005">
    <property type="protein sequence ID" value="GGG24322.1"/>
    <property type="molecule type" value="Genomic_DNA"/>
</dbReference>
<keyword evidence="3" id="KW-0119">Carbohydrate metabolism</keyword>
<evidence type="ECO:0000313" key="9">
    <source>
        <dbReference type="Proteomes" id="UP000654257"/>
    </source>
</evidence>
<dbReference type="FunFam" id="2.60.40.10:FF:000495">
    <property type="entry name" value="Periplasmic beta-glucosidase"/>
    <property type="match status" value="1"/>
</dbReference>
<dbReference type="InterPro" id="IPR019800">
    <property type="entry name" value="Glyco_hydro_3_AS"/>
</dbReference>
<evidence type="ECO:0000256" key="3">
    <source>
        <dbReference type="ARBA" id="ARBA00023277"/>
    </source>
</evidence>
<dbReference type="GO" id="GO:0008422">
    <property type="term" value="F:beta-glucosidase activity"/>
    <property type="evidence" value="ECO:0007669"/>
    <property type="project" value="UniProtKB-ARBA"/>
</dbReference>
<dbReference type="InterPro" id="IPR013783">
    <property type="entry name" value="Ig-like_fold"/>
</dbReference>
<sequence>MGLDNTQKASLMSGGDFWHSQATSDLPAIMLTDGPHGIRKQAEGADALGLGDSVPATCFPPAVALGSSWDVELAERVGTALGAEARAAQVSVLLGPGVNIKRSPLCGRNFEYFSEDPVVSGHLGAAWVTGVQSHGVGTSVKHFAANNQETDRLRVSADVDERTLREIYLPAFEHIVRHANPTTIMCSYNKINGVYASENRWLLTELLRDEWGFDGLVVSDWGAVNDRVSALIAGLDLEMPPTGADSAILEALDSGGLHTATLDRAVDRVVALVERTRPLSDNGIDIDIEPVDVDAHHDLAREAAAASAVLLKNDDAVLPLADTSSIAVIGEFARTPRYQGAGSSQVVPTRLDAALDAITAIAPRVTFSPGFTLDSVPNPSLVSDAVSAAADAEVAVLFLGLPAEAESEGYDRPDIDLPADQLAILSAVHDVNPNVVVVLSNGGVVGVAGWQDQATAILEGWLLGQAGGRATAEILFGLTNPSGRLTETIPLTLQDNPSHLFFPGADQHVRYGEGIYVGYRYYDTLDRPVAYPFGFGLSYTTFAVADLEVQSSGINRVDVTAAVTNTGTRAGSEVVQVYVRDTHSRVDRPARELRAFDKVHLEPGESTTVTLTLDENAFRYWSPGHHRWAVDPGDVEIEVTIGSSDARLRATTSLDGDGVVDPLTAMSTLDEWFAHPVGSEVLAKVLSDSGARLDDQMRRLIGSMPIVKLASFGMGLSKDTLSEMLSAVAT</sequence>
<dbReference type="Pfam" id="PF00933">
    <property type="entry name" value="Glyco_hydro_3"/>
    <property type="match status" value="1"/>
</dbReference>
<evidence type="ECO:0000256" key="6">
    <source>
        <dbReference type="RuleBase" id="RU361161"/>
    </source>
</evidence>
<evidence type="ECO:0000256" key="2">
    <source>
        <dbReference type="ARBA" id="ARBA00022801"/>
    </source>
</evidence>
<dbReference type="AlphaFoldDB" id="A0A917LHP9"/>
<keyword evidence="6" id="KW-0326">Glycosidase</keyword>
<dbReference type="InterPro" id="IPR017853">
    <property type="entry name" value="GH"/>
</dbReference>
<dbReference type="Proteomes" id="UP000654257">
    <property type="component" value="Unassembled WGS sequence"/>
</dbReference>
<dbReference type="InterPro" id="IPR002772">
    <property type="entry name" value="Glyco_hydro_3_C"/>
</dbReference>
<dbReference type="RefSeq" id="WP_188546922.1">
    <property type="nucleotide sequence ID" value="NZ_BMCU01000005.1"/>
</dbReference>
<name>A0A917LHP9_9NOCA</name>
<dbReference type="Pfam" id="PF14310">
    <property type="entry name" value="Fn3-like"/>
    <property type="match status" value="1"/>
</dbReference>
<dbReference type="SUPFAM" id="SSF51445">
    <property type="entry name" value="(Trans)glycosidases"/>
    <property type="match status" value="1"/>
</dbReference>
<organism evidence="8 9">
    <name type="scientific">Rhodococcoides trifolii</name>
    <dbReference type="NCBI Taxonomy" id="908250"/>
    <lineage>
        <taxon>Bacteria</taxon>
        <taxon>Bacillati</taxon>
        <taxon>Actinomycetota</taxon>
        <taxon>Actinomycetes</taxon>
        <taxon>Mycobacteriales</taxon>
        <taxon>Nocardiaceae</taxon>
        <taxon>Rhodococcoides</taxon>
    </lineage>
</organism>
<keyword evidence="2 6" id="KW-0378">Hydrolase</keyword>
<evidence type="ECO:0000256" key="5">
    <source>
        <dbReference type="ARBA" id="ARBA00074219"/>
    </source>
</evidence>
<proteinExistence type="inferred from homology"/>
<reference evidence="8" key="1">
    <citation type="journal article" date="2014" name="Int. J. Syst. Evol. Microbiol.">
        <title>Complete genome sequence of Corynebacterium casei LMG S-19264T (=DSM 44701T), isolated from a smear-ripened cheese.</title>
        <authorList>
            <consortium name="US DOE Joint Genome Institute (JGI-PGF)"/>
            <person name="Walter F."/>
            <person name="Albersmeier A."/>
            <person name="Kalinowski J."/>
            <person name="Ruckert C."/>
        </authorList>
    </citation>
    <scope>NUCLEOTIDE SEQUENCE</scope>
    <source>
        <strain evidence="8">CCM 7905</strain>
    </source>
</reference>
<dbReference type="PROSITE" id="PS00775">
    <property type="entry name" value="GLYCOSYL_HYDROL_F3"/>
    <property type="match status" value="1"/>
</dbReference>
<protein>
    <recommendedName>
        <fullName evidence="5">Exo-alpha-(1-&gt;6)-L-arabinopyranosidase</fullName>
    </recommendedName>
</protein>
<dbReference type="InterPro" id="IPR036962">
    <property type="entry name" value="Glyco_hydro_3_N_sf"/>
</dbReference>
<dbReference type="Gene3D" id="3.40.50.1700">
    <property type="entry name" value="Glycoside hydrolase family 3 C-terminal domain"/>
    <property type="match status" value="1"/>
</dbReference>
<dbReference type="Gene3D" id="2.60.40.10">
    <property type="entry name" value="Immunoglobulins"/>
    <property type="match status" value="1"/>
</dbReference>
<evidence type="ECO:0000259" key="7">
    <source>
        <dbReference type="SMART" id="SM01217"/>
    </source>
</evidence>
<accession>A0A917LHP9</accession>